<dbReference type="AlphaFoldDB" id="A0A1B2HSL3"/>
<evidence type="ECO:0000313" key="3">
    <source>
        <dbReference type="Proteomes" id="UP000093053"/>
    </source>
</evidence>
<dbReference type="Pfam" id="PF00903">
    <property type="entry name" value="Glyoxalase"/>
    <property type="match status" value="1"/>
</dbReference>
<gene>
    <name evidence="2" type="ORF">BBK82_36530</name>
</gene>
<dbReference type="InterPro" id="IPR029068">
    <property type="entry name" value="Glyas_Bleomycin-R_OHBP_Dase"/>
</dbReference>
<organism evidence="2 3">
    <name type="scientific">Lentzea guizhouensis</name>
    <dbReference type="NCBI Taxonomy" id="1586287"/>
    <lineage>
        <taxon>Bacteria</taxon>
        <taxon>Bacillati</taxon>
        <taxon>Actinomycetota</taxon>
        <taxon>Actinomycetes</taxon>
        <taxon>Pseudonocardiales</taxon>
        <taxon>Pseudonocardiaceae</taxon>
        <taxon>Lentzea</taxon>
    </lineage>
</organism>
<feature type="domain" description="VOC" evidence="1">
    <location>
        <begin position="4"/>
        <end position="122"/>
    </location>
</feature>
<dbReference type="SUPFAM" id="SSF54593">
    <property type="entry name" value="Glyoxalase/Bleomycin resistance protein/Dihydroxybiphenyl dioxygenase"/>
    <property type="match status" value="1"/>
</dbReference>
<dbReference type="PROSITE" id="PS51819">
    <property type="entry name" value="VOC"/>
    <property type="match status" value="1"/>
</dbReference>
<dbReference type="InterPro" id="IPR004360">
    <property type="entry name" value="Glyas_Fos-R_dOase_dom"/>
</dbReference>
<dbReference type="STRING" id="1586287.BBK82_36530"/>
<proteinExistence type="predicted"/>
<name>A0A1B2HSL3_9PSEU</name>
<evidence type="ECO:0000259" key="1">
    <source>
        <dbReference type="PROSITE" id="PS51819"/>
    </source>
</evidence>
<dbReference type="RefSeq" id="WP_065919029.1">
    <property type="nucleotide sequence ID" value="NZ_CP016793.1"/>
</dbReference>
<dbReference type="PANTHER" id="PTHR36437:SF2">
    <property type="entry name" value="GLYOXALASE_BLEOMYCIN RESISTANCE PROTEIN_DIOXYGENASE"/>
    <property type="match status" value="1"/>
</dbReference>
<dbReference type="InterPro" id="IPR037523">
    <property type="entry name" value="VOC_core"/>
</dbReference>
<dbReference type="EMBL" id="CP016793">
    <property type="protein sequence ID" value="ANZ40691.1"/>
    <property type="molecule type" value="Genomic_DNA"/>
</dbReference>
<accession>A0A1B2HSL3</accession>
<protein>
    <submittedName>
        <fullName evidence="2">Glyoxalase</fullName>
    </submittedName>
</protein>
<sequence length="132" mass="14316">MDWTLEVVVVPVSDLDRAKHFYAEQLGFVVDHDTAFGEDTRIIQLTPPGSGCSVVIGKGIVKGEPGSVKGVQLVVSDLEKARAQLVERGVEVGEIVRMNEQDGGSFVFFDDPDGNSWAVQEIKARATGGEWK</sequence>
<dbReference type="PANTHER" id="PTHR36437">
    <property type="entry name" value="GLYOXALASE/BLEOMYCIN RESISTANCE PROTEIN/DIOXYGENASE"/>
    <property type="match status" value="1"/>
</dbReference>
<keyword evidence="3" id="KW-1185">Reference proteome</keyword>
<dbReference type="KEGG" id="led:BBK82_36530"/>
<evidence type="ECO:0000313" key="2">
    <source>
        <dbReference type="EMBL" id="ANZ40691.1"/>
    </source>
</evidence>
<dbReference type="OrthoDB" id="485032at2"/>
<reference evidence="2 3" key="1">
    <citation type="submission" date="2016-07" db="EMBL/GenBank/DDBJ databases">
        <title>Complete genome sequence of the Lentzea guizhouensis DHS C013.</title>
        <authorList>
            <person name="Cao C."/>
        </authorList>
    </citation>
    <scope>NUCLEOTIDE SEQUENCE [LARGE SCALE GENOMIC DNA]</scope>
    <source>
        <strain evidence="2 3">DHS C013</strain>
    </source>
</reference>
<dbReference type="Gene3D" id="3.10.180.10">
    <property type="entry name" value="2,3-Dihydroxybiphenyl 1,2-Dioxygenase, domain 1"/>
    <property type="match status" value="1"/>
</dbReference>
<dbReference type="Proteomes" id="UP000093053">
    <property type="component" value="Chromosome"/>
</dbReference>